<evidence type="ECO:0000313" key="1">
    <source>
        <dbReference type="EMBL" id="PMP80377.1"/>
    </source>
</evidence>
<organism evidence="1 2">
    <name type="scientific">Chloroflexus aggregans</name>
    <dbReference type="NCBI Taxonomy" id="152260"/>
    <lineage>
        <taxon>Bacteria</taxon>
        <taxon>Bacillati</taxon>
        <taxon>Chloroflexota</taxon>
        <taxon>Chloroflexia</taxon>
        <taxon>Chloroflexales</taxon>
        <taxon>Chloroflexineae</taxon>
        <taxon>Chloroflexaceae</taxon>
        <taxon>Chloroflexus</taxon>
    </lineage>
</organism>
<name>A0A2J6X3R3_9CHLR</name>
<proteinExistence type="predicted"/>
<sequence>GETFALTAGIIGPTAWQTINTPVSRRPIQDKLIAGNGNKRPDAPLALAAIVIDDEDDAWTGMGEVLIERIVAVPTTLDAASLSTYTVTQWR</sequence>
<dbReference type="Proteomes" id="UP000243376">
    <property type="component" value="Unassembled WGS sequence"/>
</dbReference>
<protein>
    <submittedName>
        <fullName evidence="1">Glycosyl hydrolase</fullName>
    </submittedName>
</protein>
<dbReference type="GO" id="GO:0016787">
    <property type="term" value="F:hydrolase activity"/>
    <property type="evidence" value="ECO:0007669"/>
    <property type="project" value="UniProtKB-KW"/>
</dbReference>
<feature type="non-terminal residue" evidence="1">
    <location>
        <position position="1"/>
    </location>
</feature>
<accession>A0A2J6X3R3</accession>
<gene>
    <name evidence="1" type="ORF">C0184_09250</name>
</gene>
<comment type="caution">
    <text evidence="1">The sequence shown here is derived from an EMBL/GenBank/DDBJ whole genome shotgun (WGS) entry which is preliminary data.</text>
</comment>
<evidence type="ECO:0000313" key="2">
    <source>
        <dbReference type="Proteomes" id="UP000243376"/>
    </source>
</evidence>
<keyword evidence="1" id="KW-0378">Hydrolase</keyword>
<dbReference type="EMBL" id="PNIQ01000612">
    <property type="protein sequence ID" value="PMP80377.1"/>
    <property type="molecule type" value="Genomic_DNA"/>
</dbReference>
<dbReference type="AlphaFoldDB" id="A0A2J6X3R3"/>
<reference evidence="1 2" key="1">
    <citation type="submission" date="2018-01" db="EMBL/GenBank/DDBJ databases">
        <title>Metagenomic assembled genomes from two thermal pools in the Uzon Caldera, Kamchatka, Russia.</title>
        <authorList>
            <person name="Wilkins L."/>
            <person name="Ettinger C."/>
        </authorList>
    </citation>
    <scope>NUCLEOTIDE SEQUENCE [LARGE SCALE GENOMIC DNA]</scope>
    <source>
        <strain evidence="1">ZAV-02</strain>
    </source>
</reference>